<dbReference type="PRINTS" id="PR00038">
    <property type="entry name" value="HTHLUXR"/>
</dbReference>
<dbReference type="EMBL" id="CP003390">
    <property type="protein sequence ID" value="AFI84615.1"/>
    <property type="molecule type" value="Genomic_DNA"/>
</dbReference>
<reference evidence="3 4" key="1">
    <citation type="journal article" date="2012" name="J. Bacteriol.">
        <title>Complete genome sequences of Methylophaga sp. strain JAM1 and Methylophaga sp. strain JAM7.</title>
        <authorList>
            <person name="Villeneuve C."/>
            <person name="Martineau C."/>
            <person name="Mauffrey F."/>
            <person name="Villemur R."/>
        </authorList>
    </citation>
    <scope>NUCLEOTIDE SEQUENCE [LARGE SCALE GENOMIC DNA]</scope>
    <source>
        <strain evidence="3 4">JAM1</strain>
    </source>
</reference>
<dbReference type="SMART" id="SM00448">
    <property type="entry name" value="REC"/>
    <property type="match status" value="1"/>
</dbReference>
<organism evidence="3 4">
    <name type="scientific">Methylophaga nitratireducenticrescens</name>
    <dbReference type="NCBI Taxonomy" id="754476"/>
    <lineage>
        <taxon>Bacteria</taxon>
        <taxon>Pseudomonadati</taxon>
        <taxon>Pseudomonadota</taxon>
        <taxon>Gammaproteobacteria</taxon>
        <taxon>Thiotrichales</taxon>
        <taxon>Piscirickettsiaceae</taxon>
        <taxon>Methylophaga</taxon>
    </lineage>
</organism>
<protein>
    <submittedName>
        <fullName evidence="3">Two component transcriptional regulator</fullName>
    </submittedName>
</protein>
<dbReference type="PROSITE" id="PS50110">
    <property type="entry name" value="RESPONSE_REGULATORY"/>
    <property type="match status" value="1"/>
</dbReference>
<gene>
    <name evidence="3" type="ordered locus">Q7A_1797</name>
</gene>
<sequence length="212" mass="23860">MNKKISILLVDDHQVLRKGLKEILKNKLHIEEINEADNANQGYELYIKYMPDILITDLSLSDVGGLELINKIRRRNPHAKIIVYSMHEEHFYAVQALSAGALGYVLKSSPPENLFQAITHALNGKPFMCSEIAQKVAIHSLTGELSSMETLTSREFEVFRLIAKGLSVNDIANLLSISHKTVATYQTRLKRKLNIQNPIDLVKIAMQQGVLN</sequence>
<dbReference type="GO" id="GO:0003677">
    <property type="term" value="F:DNA binding"/>
    <property type="evidence" value="ECO:0007669"/>
    <property type="project" value="UniProtKB-KW"/>
</dbReference>
<dbReference type="GO" id="GO:0006355">
    <property type="term" value="P:regulation of DNA-templated transcription"/>
    <property type="evidence" value="ECO:0007669"/>
    <property type="project" value="InterPro"/>
</dbReference>
<dbReference type="InterPro" id="IPR039420">
    <property type="entry name" value="WalR-like"/>
</dbReference>
<dbReference type="PATRIC" id="fig|754476.3.peg.1776"/>
<dbReference type="InterPro" id="IPR058245">
    <property type="entry name" value="NreC/VraR/RcsB-like_REC"/>
</dbReference>
<dbReference type="CDD" id="cd06170">
    <property type="entry name" value="LuxR_C_like"/>
    <property type="match status" value="1"/>
</dbReference>
<accession>I1XJP6</accession>
<dbReference type="HOGENOM" id="CLU_000445_90_1_6"/>
<dbReference type="STRING" id="754476.Q7A_1797"/>
<dbReference type="SUPFAM" id="SSF46894">
    <property type="entry name" value="C-terminal effector domain of the bipartite response regulators"/>
    <property type="match status" value="1"/>
</dbReference>
<keyword evidence="2" id="KW-0238">DNA-binding</keyword>
<keyword evidence="4" id="KW-1185">Reference proteome</keyword>
<reference evidence="3 4" key="2">
    <citation type="journal article" date="2013" name="Int. J. Syst. Evol. Microbiol.">
        <title>Methylophaga nitratireducenticrescens sp. nov. and Methylophaga frappieri sp. nov., isolated from the biofilm of the methanol-fed denitrification system treating the seawater at the Montreal Biodome.</title>
        <authorList>
            <person name="Villeneuve C."/>
            <person name="Martineau C."/>
            <person name="Mauffrey F."/>
            <person name="Villemur R."/>
        </authorList>
    </citation>
    <scope>NUCLEOTIDE SEQUENCE [LARGE SCALE GENOMIC DNA]</scope>
    <source>
        <strain evidence="3 4">JAM1</strain>
    </source>
</reference>
<dbReference type="PROSITE" id="PS50043">
    <property type="entry name" value="HTH_LUXR_2"/>
    <property type="match status" value="1"/>
</dbReference>
<evidence type="ECO:0000256" key="2">
    <source>
        <dbReference type="ARBA" id="ARBA00023125"/>
    </source>
</evidence>
<dbReference type="RefSeq" id="WP_014706986.1">
    <property type="nucleotide sequence ID" value="NC_017857.3"/>
</dbReference>
<dbReference type="PROSITE" id="PS00622">
    <property type="entry name" value="HTH_LUXR_1"/>
    <property type="match status" value="1"/>
</dbReference>
<dbReference type="InterPro" id="IPR000792">
    <property type="entry name" value="Tscrpt_reg_LuxR_C"/>
</dbReference>
<evidence type="ECO:0000256" key="1">
    <source>
        <dbReference type="ARBA" id="ARBA00022553"/>
    </source>
</evidence>
<dbReference type="CDD" id="cd17535">
    <property type="entry name" value="REC_NarL-like"/>
    <property type="match status" value="1"/>
</dbReference>
<dbReference type="OrthoDB" id="9796655at2"/>
<dbReference type="Pfam" id="PF00196">
    <property type="entry name" value="GerE"/>
    <property type="match status" value="1"/>
</dbReference>
<dbReference type="AlphaFoldDB" id="I1XJP6"/>
<dbReference type="Proteomes" id="UP000009144">
    <property type="component" value="Chromosome"/>
</dbReference>
<evidence type="ECO:0000313" key="3">
    <source>
        <dbReference type="EMBL" id="AFI84615.1"/>
    </source>
</evidence>
<dbReference type="KEGG" id="mej:Q7A_1797"/>
<dbReference type="PANTHER" id="PTHR43214:SF43">
    <property type="entry name" value="TWO-COMPONENT RESPONSE REGULATOR"/>
    <property type="match status" value="1"/>
</dbReference>
<dbReference type="SMART" id="SM00421">
    <property type="entry name" value="HTH_LUXR"/>
    <property type="match status" value="1"/>
</dbReference>
<dbReference type="PANTHER" id="PTHR43214">
    <property type="entry name" value="TWO-COMPONENT RESPONSE REGULATOR"/>
    <property type="match status" value="1"/>
</dbReference>
<dbReference type="eggNOG" id="COG2197">
    <property type="taxonomic scope" value="Bacteria"/>
</dbReference>
<keyword evidence="1" id="KW-0597">Phosphoprotein</keyword>
<dbReference type="GO" id="GO:0000160">
    <property type="term" value="P:phosphorelay signal transduction system"/>
    <property type="evidence" value="ECO:0007669"/>
    <property type="project" value="InterPro"/>
</dbReference>
<evidence type="ECO:0000313" key="4">
    <source>
        <dbReference type="Proteomes" id="UP000009144"/>
    </source>
</evidence>
<dbReference type="SUPFAM" id="SSF52172">
    <property type="entry name" value="CheY-like"/>
    <property type="match status" value="1"/>
</dbReference>
<dbReference type="InterPro" id="IPR011006">
    <property type="entry name" value="CheY-like_superfamily"/>
</dbReference>
<dbReference type="InterPro" id="IPR016032">
    <property type="entry name" value="Sig_transdc_resp-reg_C-effctor"/>
</dbReference>
<dbReference type="Pfam" id="PF00072">
    <property type="entry name" value="Response_reg"/>
    <property type="match status" value="1"/>
</dbReference>
<dbReference type="InterPro" id="IPR001789">
    <property type="entry name" value="Sig_transdc_resp-reg_receiver"/>
</dbReference>
<proteinExistence type="predicted"/>
<name>I1XJP6_METNJ</name>
<dbReference type="Gene3D" id="3.40.50.2300">
    <property type="match status" value="1"/>
</dbReference>